<evidence type="ECO:0000313" key="3">
    <source>
        <dbReference type="Proteomes" id="UP000325780"/>
    </source>
</evidence>
<protein>
    <submittedName>
        <fullName evidence="2">Uncharacterized protein</fullName>
    </submittedName>
</protein>
<keyword evidence="3" id="KW-1185">Reference proteome</keyword>
<feature type="compositionally biased region" description="Basic and acidic residues" evidence="1">
    <location>
        <begin position="988"/>
        <end position="1005"/>
    </location>
</feature>
<feature type="compositionally biased region" description="Basic and acidic residues" evidence="1">
    <location>
        <begin position="1045"/>
        <end position="1060"/>
    </location>
</feature>
<feature type="compositionally biased region" description="Basic and acidic residues" evidence="1">
    <location>
        <begin position="851"/>
        <end position="865"/>
    </location>
</feature>
<feature type="compositionally biased region" description="Low complexity" evidence="1">
    <location>
        <begin position="896"/>
        <end position="905"/>
    </location>
</feature>
<feature type="compositionally biased region" description="Low complexity" evidence="1">
    <location>
        <begin position="747"/>
        <end position="757"/>
    </location>
</feature>
<reference evidence="2 3" key="1">
    <citation type="submission" date="2019-04" db="EMBL/GenBank/DDBJ databases">
        <title>Friends and foes A comparative genomics study of 23 Aspergillus species from section Flavi.</title>
        <authorList>
            <consortium name="DOE Joint Genome Institute"/>
            <person name="Kjaerbolling I."/>
            <person name="Vesth T."/>
            <person name="Frisvad J.C."/>
            <person name="Nybo J.L."/>
            <person name="Theobald S."/>
            <person name="Kildgaard S."/>
            <person name="Isbrandt T."/>
            <person name="Kuo A."/>
            <person name="Sato A."/>
            <person name="Lyhne E.K."/>
            <person name="Kogle M.E."/>
            <person name="Wiebenga A."/>
            <person name="Kun R.S."/>
            <person name="Lubbers R.J."/>
            <person name="Makela M.R."/>
            <person name="Barry K."/>
            <person name="Chovatia M."/>
            <person name="Clum A."/>
            <person name="Daum C."/>
            <person name="Haridas S."/>
            <person name="He G."/>
            <person name="LaButti K."/>
            <person name="Lipzen A."/>
            <person name="Mondo S."/>
            <person name="Riley R."/>
            <person name="Salamov A."/>
            <person name="Simmons B.A."/>
            <person name="Magnuson J.K."/>
            <person name="Henrissat B."/>
            <person name="Mortensen U.H."/>
            <person name="Larsen T.O."/>
            <person name="Devries R.P."/>
            <person name="Grigoriev I.V."/>
            <person name="Machida M."/>
            <person name="Baker S.E."/>
            <person name="Andersen M.R."/>
        </authorList>
    </citation>
    <scope>NUCLEOTIDE SEQUENCE [LARGE SCALE GENOMIC DNA]</scope>
    <source>
        <strain evidence="2 3">IBT 18842</strain>
    </source>
</reference>
<dbReference type="EMBL" id="ML742114">
    <property type="protein sequence ID" value="KAE8149738.1"/>
    <property type="molecule type" value="Genomic_DNA"/>
</dbReference>
<feature type="region of interest" description="Disordered" evidence="1">
    <location>
        <begin position="385"/>
        <end position="447"/>
    </location>
</feature>
<feature type="region of interest" description="Disordered" evidence="1">
    <location>
        <begin position="1"/>
        <end position="187"/>
    </location>
</feature>
<dbReference type="Proteomes" id="UP000325780">
    <property type="component" value="Unassembled WGS sequence"/>
</dbReference>
<feature type="compositionally biased region" description="Basic and acidic residues" evidence="1">
    <location>
        <begin position="773"/>
        <end position="783"/>
    </location>
</feature>
<name>A0A5N6TTP9_ASPAV</name>
<feature type="compositionally biased region" description="Polar residues" evidence="1">
    <location>
        <begin position="601"/>
        <end position="623"/>
    </location>
</feature>
<feature type="compositionally biased region" description="Basic residues" evidence="1">
    <location>
        <begin position="487"/>
        <end position="500"/>
    </location>
</feature>
<proteinExistence type="predicted"/>
<feature type="region of interest" description="Disordered" evidence="1">
    <location>
        <begin position="592"/>
        <end position="649"/>
    </location>
</feature>
<feature type="region of interest" description="Disordered" evidence="1">
    <location>
        <begin position="467"/>
        <end position="551"/>
    </location>
</feature>
<feature type="compositionally biased region" description="Low complexity" evidence="1">
    <location>
        <begin position="467"/>
        <end position="486"/>
    </location>
</feature>
<feature type="compositionally biased region" description="Polar residues" evidence="1">
    <location>
        <begin position="1011"/>
        <end position="1026"/>
    </location>
</feature>
<evidence type="ECO:0000313" key="2">
    <source>
        <dbReference type="EMBL" id="KAE8149738.1"/>
    </source>
</evidence>
<feature type="compositionally biased region" description="Polar residues" evidence="1">
    <location>
        <begin position="973"/>
        <end position="985"/>
    </location>
</feature>
<gene>
    <name evidence="2" type="ORF">BDV25DRAFT_140520</name>
</gene>
<feature type="compositionally biased region" description="Low complexity" evidence="1">
    <location>
        <begin position="26"/>
        <end position="51"/>
    </location>
</feature>
<sequence>MRTRSQQASPGGFISLETTTRRTRSTRSTSQSNTQTNAESNTEANAEMNTEVIAESHAESSTTQHNTRSRTKGTGKKTAANKVAQTQTRKAPPKATRKSNRKTVKQTPAPSDEQDVHENNDSMEIAQENDEPTEEMKKESVLTAGEVVLSEPSVSARKLHTQDPQDPQEPQYKTQELGPQFNTPRDRTDKLSFQEKLDLISDIGSPLSERSRTPSLDGDPHEIFFTNQPTSEDLAARLRAALCLDANSTVPSTSEPAVDTREGTTVDDEQVDLLVELLTKLSLVDSAPRSPTVVPPTVSLATPTGQSEIQSPVVEDPFAGPPPRLGPSIFDRFRPGWVEVQQRPLSLFGIDKLHWTPSSIYDEPLEPNSEGGPLAPVAWVKEPGLTAGPSIRPAAAECTEPSENLSPRRPRRVRFLPTRYPQTLSPVPEETDKTPQGFEMSSGPGSSAAIEQEKVIAAAVPVMAQAPPTQTITQPPKAPTQTSTQKTTHKRHRRRRRKQDKKLTKAAVNKKRAHEEVDNTVDEGPATPVANKRRNLGAPGSTPFANRHTPLTRRLRNRAPLSARIARREAEEQGRIDRTLFRIPAYIRQLDAERERAETEPASSSNLPQTDFNFSVETEQNPFETSSAPPESSTPEPQLPETPQRGWNIRGLFSSVPRSFSRLFGRSPERPETAPAPAPSSERVIRTQSFDSEPAASRTDAQPRRRMSEQSSEPPLKRQRNLSYSLFPAPIDRSLYLGDIDTKPKAPEATPATSSAAQDTTKKPASHEPPASDDQKRGREESKTSQTPHRKRKRDPSPDVIPNPVGSSYGMDLDYFCYSSESEDEETQTPTKNGELKPADGLAKTALRSALRSDRHPSKKVRFDASPEDTPSKLRLRARATDPYTGRHFVGMSDGTAPATPTPAAHADQTSQQLPYPGFIPNTQGTFQLDYDAFSSDESDVSGPSSPTLPAHSPLPVAEDGVRTAMPGPDAQSAASHQTRASLSTPAKVDEEALARVRSQAEKYKPKTPSGLRTTSRYASPMTATPDSVLKKKESEASEASKQSEPAKEPEAEHGFGDDEFARDAEWLYQKCPSGDLRELAWPTSRSYTESLGVSPASVEVVSKLCTEAEIDAAYAAFQRSLEDFRQN</sequence>
<feature type="compositionally biased region" description="Basic residues" evidence="1">
    <location>
        <begin position="91"/>
        <end position="104"/>
    </location>
</feature>
<feature type="compositionally biased region" description="Low complexity" evidence="1">
    <location>
        <begin position="673"/>
        <end position="682"/>
    </location>
</feature>
<dbReference type="OrthoDB" id="5394108at2759"/>
<evidence type="ECO:0000256" key="1">
    <source>
        <dbReference type="SAM" id="MobiDB-lite"/>
    </source>
</evidence>
<organism evidence="2 3">
    <name type="scientific">Aspergillus avenaceus</name>
    <dbReference type="NCBI Taxonomy" id="36643"/>
    <lineage>
        <taxon>Eukaryota</taxon>
        <taxon>Fungi</taxon>
        <taxon>Dikarya</taxon>
        <taxon>Ascomycota</taxon>
        <taxon>Pezizomycotina</taxon>
        <taxon>Eurotiomycetes</taxon>
        <taxon>Eurotiomycetidae</taxon>
        <taxon>Eurotiales</taxon>
        <taxon>Aspergillaceae</taxon>
        <taxon>Aspergillus</taxon>
        <taxon>Aspergillus subgen. Circumdati</taxon>
    </lineage>
</organism>
<feature type="region of interest" description="Disordered" evidence="1">
    <location>
        <begin position="662"/>
        <end position="1060"/>
    </location>
</feature>
<accession>A0A5N6TTP9</accession>
<feature type="compositionally biased region" description="Low complexity" evidence="1">
    <location>
        <begin position="624"/>
        <end position="636"/>
    </location>
</feature>
<dbReference type="AlphaFoldDB" id="A0A5N6TTP9"/>